<accession>A0A0Q3T9B3</accession>
<dbReference type="RefSeq" id="WP_047334632.1">
    <property type="nucleotide sequence ID" value="NZ_JAAIWL010000002.1"/>
</dbReference>
<feature type="domain" description="BanI/HgiCI C-terminal" evidence="1">
    <location>
        <begin position="161"/>
        <end position="295"/>
    </location>
</feature>
<comment type="caution">
    <text evidence="2">The sequence shown here is derived from an EMBL/GenBank/DDBJ whole genome shotgun (WGS) entry which is preliminary data.</text>
</comment>
<gene>
    <name evidence="2" type="ORF">AN964_23525</name>
</gene>
<reference evidence="2 3" key="1">
    <citation type="submission" date="2015-09" db="EMBL/GenBank/DDBJ databases">
        <title>Genome sequencing project for genomic taxonomy and phylogenomics of Bacillus-like bacteria.</title>
        <authorList>
            <person name="Liu B."/>
            <person name="Wang J."/>
            <person name="Zhu Y."/>
            <person name="Liu G."/>
            <person name="Chen Q."/>
            <person name="Chen Z."/>
            <person name="Lan J."/>
            <person name="Che J."/>
            <person name="Ge C."/>
            <person name="Shi H."/>
            <person name="Pan Z."/>
            <person name="Liu X."/>
        </authorList>
    </citation>
    <scope>NUCLEOTIDE SEQUENCE [LARGE SCALE GENOMIC DNA]</scope>
    <source>
        <strain evidence="2 3">LMG 18435</strain>
    </source>
</reference>
<keyword evidence="3" id="KW-1185">Reference proteome</keyword>
<dbReference type="OrthoDB" id="1074001at2"/>
<name>A0A0Q3T9B3_9BACI</name>
<evidence type="ECO:0000313" key="2">
    <source>
        <dbReference type="EMBL" id="KQL50622.1"/>
    </source>
</evidence>
<dbReference type="Pfam" id="PF26568">
    <property type="entry name" value="RE_BanI_C"/>
    <property type="match status" value="1"/>
</dbReference>
<protein>
    <recommendedName>
        <fullName evidence="1">BanI/HgiCI C-terminal domain-containing protein</fullName>
    </recommendedName>
</protein>
<dbReference type="Proteomes" id="UP000051888">
    <property type="component" value="Unassembled WGS sequence"/>
</dbReference>
<dbReference type="EMBL" id="LJJC01000015">
    <property type="protein sequence ID" value="KQL50622.1"/>
    <property type="molecule type" value="Genomic_DNA"/>
</dbReference>
<sequence length="309" mass="35860">MSEVIARKIEFDELFNSTTMFYVNEQYEHAIEQEVKNKVDELYHELSSIDTKEDLKRYIVEYKDSLDNLTSLMEISTERFKRMVSMIRKERGFVFSTEWGLGKIRTAMMESPAMMESVLNLIWAGRDDGKLRTKIPYFYLENMAIDDTTRKKLTDKNSIRLFVKRGLEGRYSNNIGDLVLNEVEDKLRAVCAKHGIEYQKNVRVPMLDRAVSFVLESPQNPKIIIDVSYSVTTSSSQGSKKEAARKTVEVLNLQRKSGNNIIFINFLDGAGWIGRQADMREIHRCSDYVLNFNNLNLLEDIVYSYSAEF</sequence>
<organism evidence="2 3">
    <name type="scientific">Heyndrickxia shackletonii</name>
    <dbReference type="NCBI Taxonomy" id="157838"/>
    <lineage>
        <taxon>Bacteria</taxon>
        <taxon>Bacillati</taxon>
        <taxon>Bacillota</taxon>
        <taxon>Bacilli</taxon>
        <taxon>Bacillales</taxon>
        <taxon>Bacillaceae</taxon>
        <taxon>Heyndrickxia</taxon>
    </lineage>
</organism>
<proteinExistence type="predicted"/>
<dbReference type="InterPro" id="IPR058973">
    <property type="entry name" value="RE_BanI/HgiCI_C"/>
</dbReference>
<dbReference type="AlphaFoldDB" id="A0A0Q3T9B3"/>
<dbReference type="PATRIC" id="fig|157838.3.peg.5168"/>
<evidence type="ECO:0000259" key="1">
    <source>
        <dbReference type="Pfam" id="PF26568"/>
    </source>
</evidence>
<evidence type="ECO:0000313" key="3">
    <source>
        <dbReference type="Proteomes" id="UP000051888"/>
    </source>
</evidence>